<dbReference type="Proteomes" id="UP000242754">
    <property type="component" value="Unassembled WGS sequence"/>
</dbReference>
<dbReference type="EMBL" id="FJNE01000007">
    <property type="protein sequence ID" value="CZQ98355.1"/>
    <property type="molecule type" value="Genomic_DNA"/>
</dbReference>
<dbReference type="AlphaFoldDB" id="A0A143YVR5"/>
<reference evidence="1 2" key="1">
    <citation type="submission" date="2016-02" db="EMBL/GenBank/DDBJ databases">
        <authorList>
            <person name="Wen L."/>
            <person name="He K."/>
            <person name="Yang H."/>
        </authorList>
    </citation>
    <scope>NUCLEOTIDE SEQUENCE [LARGE SCALE GENOMIC DNA]</scope>
    <source>
        <strain evidence="1">Trichococcus palustris</strain>
    </source>
</reference>
<dbReference type="RefSeq" id="WP_087033810.1">
    <property type="nucleotide sequence ID" value="NZ_FJNE01000007.1"/>
</dbReference>
<accession>A0A143YVR5</accession>
<dbReference type="STRING" id="140314.SAMN04488076_11066"/>
<sequence length="69" mass="7973">MKKREFVFNLSLFAGCLLFALSMFNNSVWIIAAALIASSIALKVYRQDNPKMNKNYKELVVEKSMRKKI</sequence>
<name>A0A143YVR5_9LACT</name>
<keyword evidence="2" id="KW-1185">Reference proteome</keyword>
<proteinExistence type="predicted"/>
<organism evidence="1 2">
    <name type="scientific">Trichococcus palustris</name>
    <dbReference type="NCBI Taxonomy" id="140314"/>
    <lineage>
        <taxon>Bacteria</taxon>
        <taxon>Bacillati</taxon>
        <taxon>Bacillota</taxon>
        <taxon>Bacilli</taxon>
        <taxon>Lactobacillales</taxon>
        <taxon>Carnobacteriaceae</taxon>
        <taxon>Trichococcus</taxon>
    </lineage>
</organism>
<protein>
    <submittedName>
        <fullName evidence="1">Uncharacterized protein</fullName>
    </submittedName>
</protein>
<evidence type="ECO:0000313" key="2">
    <source>
        <dbReference type="Proteomes" id="UP000242754"/>
    </source>
</evidence>
<dbReference type="PROSITE" id="PS51257">
    <property type="entry name" value="PROKAR_LIPOPROTEIN"/>
    <property type="match status" value="1"/>
</dbReference>
<evidence type="ECO:0000313" key="1">
    <source>
        <dbReference type="EMBL" id="CZQ98355.1"/>
    </source>
</evidence>
<gene>
    <name evidence="1" type="ORF">Tpal_2254</name>
</gene>